<evidence type="ECO:0008006" key="3">
    <source>
        <dbReference type="Google" id="ProtNLM"/>
    </source>
</evidence>
<organism evidence="1 2">
    <name type="scientific">Kocuria tytonicola</name>
    <dbReference type="NCBI Taxonomy" id="2055946"/>
    <lineage>
        <taxon>Bacteria</taxon>
        <taxon>Bacillati</taxon>
        <taxon>Actinomycetota</taxon>
        <taxon>Actinomycetes</taxon>
        <taxon>Micrococcales</taxon>
        <taxon>Micrococcaceae</taxon>
        <taxon>Kocuria</taxon>
    </lineage>
</organism>
<name>A0A3L9L733_9MICC</name>
<protein>
    <recommendedName>
        <fullName evidence="3">Phage tail protein</fullName>
    </recommendedName>
</protein>
<reference evidence="1 2" key="1">
    <citation type="submission" date="2018-10" db="EMBL/GenBank/DDBJ databases">
        <title>Kocuria tytonicola, new bacteria from the preen glands of American barn owls (Tyto furcata).</title>
        <authorList>
            <person name="Braun M.S."/>
            <person name="Wang E."/>
            <person name="Zimmermann S."/>
            <person name="Boutin S."/>
            <person name="Wagner H."/>
            <person name="Wink M."/>
        </authorList>
    </citation>
    <scope>NUCLEOTIDE SEQUENCE [LARGE SCALE GENOMIC DNA]</scope>
    <source>
        <strain evidence="1 2">473</strain>
    </source>
</reference>
<dbReference type="Proteomes" id="UP000277871">
    <property type="component" value="Unassembled WGS sequence"/>
</dbReference>
<proteinExistence type="predicted"/>
<accession>A0A3L9L733</accession>
<dbReference type="EMBL" id="RDEX01000001">
    <property type="protein sequence ID" value="RLY94796.1"/>
    <property type="molecule type" value="Genomic_DNA"/>
</dbReference>
<sequence>MSEKTLNNANVRVYGSMFDGIWVAPLGTPDPVIKTKADLLLDLPKPWVNVGWLNEDGIPLTVSTDIEKMKGHQGGSLLRTKVTSTEKGFSIGALEESPLVTGLFFDHKDPYKVTDDVARVDLPKGIGTVAVKTIQVVNDDDVTKWIVSQRTEIGEREDVDHQNAAISGYTMAASIVGEAYILTDSQSYLDAAKPLVGASE</sequence>
<evidence type="ECO:0000313" key="1">
    <source>
        <dbReference type="EMBL" id="RLY94796.1"/>
    </source>
</evidence>
<dbReference type="AlphaFoldDB" id="A0A3L9L733"/>
<keyword evidence="2" id="KW-1185">Reference proteome</keyword>
<dbReference type="RefSeq" id="WP_121864532.1">
    <property type="nucleotide sequence ID" value="NZ_RDEX01000001.1"/>
</dbReference>
<comment type="caution">
    <text evidence="1">The sequence shown here is derived from an EMBL/GenBank/DDBJ whole genome shotgun (WGS) entry which is preliminary data.</text>
</comment>
<gene>
    <name evidence="1" type="ORF">EAE32_06560</name>
</gene>
<evidence type="ECO:0000313" key="2">
    <source>
        <dbReference type="Proteomes" id="UP000277871"/>
    </source>
</evidence>